<evidence type="ECO:0000313" key="2">
    <source>
        <dbReference type="EMBL" id="MBB6478430.1"/>
    </source>
</evidence>
<evidence type="ECO:0000259" key="1">
    <source>
        <dbReference type="PROSITE" id="PS50042"/>
    </source>
</evidence>
<dbReference type="Proteomes" id="UP000587760">
    <property type="component" value="Unassembled WGS sequence"/>
</dbReference>
<dbReference type="Gene3D" id="2.60.120.10">
    <property type="entry name" value="Jelly Rolls"/>
    <property type="match status" value="2"/>
</dbReference>
<reference evidence="2 3" key="1">
    <citation type="submission" date="2020-08" db="EMBL/GenBank/DDBJ databases">
        <title>Genomic Encyclopedia of Type Strains, Phase IV (KMG-IV): sequencing the most valuable type-strain genomes for metagenomic binning, comparative biology and taxonomic classification.</title>
        <authorList>
            <person name="Goeker M."/>
        </authorList>
    </citation>
    <scope>NUCLEOTIDE SEQUENCE [LARGE SCALE GENOMIC DNA]</scope>
    <source>
        <strain evidence="2 3">DSM 2461</strain>
    </source>
</reference>
<dbReference type="CDD" id="cd00038">
    <property type="entry name" value="CAP_ED"/>
    <property type="match status" value="2"/>
</dbReference>
<evidence type="ECO:0000313" key="3">
    <source>
        <dbReference type="Proteomes" id="UP000587760"/>
    </source>
</evidence>
<dbReference type="SUPFAM" id="SSF51206">
    <property type="entry name" value="cAMP-binding domain-like"/>
    <property type="match status" value="2"/>
</dbReference>
<dbReference type="PANTHER" id="PTHR24567:SF74">
    <property type="entry name" value="HTH-TYPE TRANSCRIPTIONAL REGULATOR ARCR"/>
    <property type="match status" value="1"/>
</dbReference>
<dbReference type="AlphaFoldDB" id="A0A841R5U3"/>
<dbReference type="InterPro" id="IPR000595">
    <property type="entry name" value="cNMP-bd_dom"/>
</dbReference>
<dbReference type="Pfam" id="PF00027">
    <property type="entry name" value="cNMP_binding"/>
    <property type="match status" value="2"/>
</dbReference>
<proteinExistence type="predicted"/>
<comment type="caution">
    <text evidence="2">The sequence shown here is derived from an EMBL/GenBank/DDBJ whole genome shotgun (WGS) entry which is preliminary data.</text>
</comment>
<dbReference type="EMBL" id="JACHGJ010000001">
    <property type="protein sequence ID" value="MBB6478430.1"/>
    <property type="molecule type" value="Genomic_DNA"/>
</dbReference>
<dbReference type="PANTHER" id="PTHR24567">
    <property type="entry name" value="CRP FAMILY TRANSCRIPTIONAL REGULATORY PROTEIN"/>
    <property type="match status" value="1"/>
</dbReference>
<dbReference type="InterPro" id="IPR018490">
    <property type="entry name" value="cNMP-bd_dom_sf"/>
</dbReference>
<protein>
    <submittedName>
        <fullName evidence="2">CRP-like cAMP-binding protein</fullName>
    </submittedName>
</protein>
<feature type="domain" description="Cyclic nucleotide-binding" evidence="1">
    <location>
        <begin position="197"/>
        <end position="297"/>
    </location>
</feature>
<keyword evidence="3" id="KW-1185">Reference proteome</keyword>
<dbReference type="InterPro" id="IPR018488">
    <property type="entry name" value="cNMP-bd_CS"/>
</dbReference>
<name>A0A841R5U3_9SPIO</name>
<dbReference type="PROSITE" id="PS50042">
    <property type="entry name" value="CNMP_BINDING_3"/>
    <property type="match status" value="2"/>
</dbReference>
<organism evidence="2 3">
    <name type="scientific">Spirochaeta isovalerica</name>
    <dbReference type="NCBI Taxonomy" id="150"/>
    <lineage>
        <taxon>Bacteria</taxon>
        <taxon>Pseudomonadati</taxon>
        <taxon>Spirochaetota</taxon>
        <taxon>Spirochaetia</taxon>
        <taxon>Spirochaetales</taxon>
        <taxon>Spirochaetaceae</taxon>
        <taxon>Spirochaeta</taxon>
    </lineage>
</organism>
<dbReference type="RefSeq" id="WP_184742263.1">
    <property type="nucleotide sequence ID" value="NZ_JACHGJ010000001.1"/>
</dbReference>
<dbReference type="InterPro" id="IPR050397">
    <property type="entry name" value="Env_Response_Regulators"/>
</dbReference>
<accession>A0A841R5U3</accession>
<dbReference type="InterPro" id="IPR014710">
    <property type="entry name" value="RmlC-like_jellyroll"/>
</dbReference>
<dbReference type="SMART" id="SM00100">
    <property type="entry name" value="cNMP"/>
    <property type="match status" value="2"/>
</dbReference>
<dbReference type="GO" id="GO:0005829">
    <property type="term" value="C:cytosol"/>
    <property type="evidence" value="ECO:0007669"/>
    <property type="project" value="TreeGrafter"/>
</dbReference>
<dbReference type="PROSITE" id="PS00889">
    <property type="entry name" value="CNMP_BINDING_2"/>
    <property type="match status" value="1"/>
</dbReference>
<feature type="domain" description="Cyclic nucleotide-binding" evidence="1">
    <location>
        <begin position="1"/>
        <end position="111"/>
    </location>
</feature>
<sequence length="411" mass="46360">MANPLQLGLVNYTKGAFITVEGKPADRFFIIRTGKVMLSKEFEIEEEAGGLTLNPGDFFGVVSTMSSHNHIDNARALTDVTLISVRKDQYSMLIERNTPVAMKIINVFSTRVRALDQALTRLTFKAAAEIEAPHLFKVAEYYARQNQFNQAYFAYYKYVKHCPTGKNVPVATERMNKIKPYATVAHLDVENSTDFVRQYPKDTMIFSEGESGPELYIIQKGSVRITKIVDDDEVMLAILKPGDIFGEMALLEDKPRSASAIAHEDTVLLAVNRGNFKGMVVDQPKIISRLTVLLSERIWSLYKQLANAMLGDPVGRLYDALKIELEKERIDLSENISHTFDFGPKELLTMVGLSSDDGNQAIQAIFSNSKIKIVNNRIHVTDIRELEKQSEYFVKMAKLKKSREAGSIRHR</sequence>
<dbReference type="GO" id="GO:0003700">
    <property type="term" value="F:DNA-binding transcription factor activity"/>
    <property type="evidence" value="ECO:0007669"/>
    <property type="project" value="TreeGrafter"/>
</dbReference>
<gene>
    <name evidence="2" type="ORF">HNR50_000063</name>
</gene>